<protein>
    <submittedName>
        <fullName evidence="2">Uncharacterized protein</fullName>
    </submittedName>
</protein>
<keyword evidence="1" id="KW-0472">Membrane</keyword>
<keyword evidence="1" id="KW-0812">Transmembrane</keyword>
<evidence type="ECO:0000256" key="1">
    <source>
        <dbReference type="SAM" id="Phobius"/>
    </source>
</evidence>
<feature type="transmembrane region" description="Helical" evidence="1">
    <location>
        <begin position="87"/>
        <end position="111"/>
    </location>
</feature>
<accession>A0A1Y5I7H4</accession>
<keyword evidence="1" id="KW-1133">Transmembrane helix</keyword>
<dbReference type="AlphaFoldDB" id="A0A1Y5I7H4"/>
<sequence length="299" mass="33130">MDDSHTLWQFSLTALAVLLSPFMLGFGFALSVLALPLWGIWWLAGDTVLAVWQPVTLGLLMLLLILGVVFSWKWWRSERWFGSARWPAALFALFVLLTLPNIAYWAALVYWDQYDAEQIATAKGLWSNGDSESVDALVELARESGTGEVYYLAAGALTASERYRDVAELLVHAASSTSPREMLFMYPVVKGLQRGYDTGYYEEVLASNDLPSVSAFLPSSRADRIETGFNRLEDEYQDVIPAPGLLCRLPLLGLDGDSPRDAMQPESLYVLAFLPTSEAGLLFCRMVKSALTKVHVSGS</sequence>
<evidence type="ECO:0000313" key="2">
    <source>
        <dbReference type="EMBL" id="OUS44657.1"/>
    </source>
</evidence>
<reference evidence="2" key="1">
    <citation type="submission" date="2017-04" db="EMBL/GenBank/DDBJ databases">
        <title>Population genomics of picophytoplankton unveils novel chromosome hypervariability.</title>
        <authorList>
            <consortium name="DOE Joint Genome Institute"/>
            <person name="Blanc-Mathieu R."/>
            <person name="Krasovec M."/>
            <person name="Hebrard M."/>
            <person name="Yau S."/>
            <person name="Desgranges E."/>
            <person name="Martin J."/>
            <person name="Schackwitz W."/>
            <person name="Kuo A."/>
            <person name="Salin G."/>
            <person name="Donnadieu C."/>
            <person name="Desdevises Y."/>
            <person name="Sanchez-Ferandin S."/>
            <person name="Moreau H."/>
            <person name="Rivals E."/>
            <person name="Grigoriev I.V."/>
            <person name="Grimsley N."/>
            <person name="Eyre-Walker A."/>
            <person name="Piganeau G."/>
        </authorList>
    </citation>
    <scope>NUCLEOTIDE SEQUENCE [LARGE SCALE GENOMIC DNA]</scope>
    <source>
        <strain evidence="2">RCC 1115</strain>
    </source>
</reference>
<name>A0A1Y5I7H4_OSTTA</name>
<organism evidence="2">
    <name type="scientific">Ostreococcus tauri</name>
    <name type="common">Marine green alga</name>
    <dbReference type="NCBI Taxonomy" id="70448"/>
    <lineage>
        <taxon>Eukaryota</taxon>
        <taxon>Viridiplantae</taxon>
        <taxon>Chlorophyta</taxon>
        <taxon>Mamiellophyceae</taxon>
        <taxon>Mamiellales</taxon>
        <taxon>Bathycoccaceae</taxon>
        <taxon>Ostreococcus</taxon>
    </lineage>
</organism>
<proteinExistence type="predicted"/>
<gene>
    <name evidence="2" type="ORF">BE221DRAFT_201040</name>
</gene>
<dbReference type="EMBL" id="KZ155808">
    <property type="protein sequence ID" value="OUS44657.1"/>
    <property type="molecule type" value="Genomic_DNA"/>
</dbReference>
<dbReference type="Proteomes" id="UP000195557">
    <property type="component" value="Unassembled WGS sequence"/>
</dbReference>
<feature type="transmembrane region" description="Helical" evidence="1">
    <location>
        <begin position="12"/>
        <end position="43"/>
    </location>
</feature>
<feature type="transmembrane region" description="Helical" evidence="1">
    <location>
        <begin position="55"/>
        <end position="75"/>
    </location>
</feature>